<keyword evidence="2 6" id="KW-0812">Transmembrane</keyword>
<evidence type="ECO:0000256" key="1">
    <source>
        <dbReference type="ARBA" id="ARBA00004141"/>
    </source>
</evidence>
<dbReference type="PANTHER" id="PTHR23294">
    <property type="entry name" value="ET TRANSLATION PRODUCT-RELATED"/>
    <property type="match status" value="1"/>
</dbReference>
<evidence type="ECO:0000256" key="6">
    <source>
        <dbReference type="SAM" id="Phobius"/>
    </source>
</evidence>
<evidence type="ECO:0000256" key="3">
    <source>
        <dbReference type="ARBA" id="ARBA00022989"/>
    </source>
</evidence>
<feature type="transmembrane region" description="Helical" evidence="6">
    <location>
        <begin position="318"/>
        <end position="337"/>
    </location>
</feature>
<dbReference type="Pfam" id="PF05978">
    <property type="entry name" value="UNC-93"/>
    <property type="match status" value="1"/>
</dbReference>
<protein>
    <recommendedName>
        <fullName evidence="9">MFS general substrate transporter</fullName>
    </recommendedName>
</protein>
<comment type="subcellular location">
    <subcellularLocation>
        <location evidence="1">Membrane</location>
        <topology evidence="1">Multi-pass membrane protein</topology>
    </subcellularLocation>
</comment>
<feature type="region of interest" description="Disordered" evidence="5">
    <location>
        <begin position="1"/>
        <end position="34"/>
    </location>
</feature>
<dbReference type="GO" id="GO:0016020">
    <property type="term" value="C:membrane"/>
    <property type="evidence" value="ECO:0007669"/>
    <property type="project" value="UniProtKB-SubCell"/>
</dbReference>
<dbReference type="InterPro" id="IPR036259">
    <property type="entry name" value="MFS_trans_sf"/>
</dbReference>
<feature type="transmembrane region" description="Helical" evidence="6">
    <location>
        <begin position="197"/>
        <end position="219"/>
    </location>
</feature>
<proteinExistence type="predicted"/>
<gene>
    <name evidence="7" type="ORF">ARMGADRAFT_1021285</name>
</gene>
<keyword evidence="4 6" id="KW-0472">Membrane</keyword>
<feature type="transmembrane region" description="Helical" evidence="6">
    <location>
        <begin position="94"/>
        <end position="117"/>
    </location>
</feature>
<keyword evidence="8" id="KW-1185">Reference proteome</keyword>
<keyword evidence="3 6" id="KW-1133">Transmembrane helix</keyword>
<feature type="transmembrane region" description="Helical" evidence="6">
    <location>
        <begin position="239"/>
        <end position="259"/>
    </location>
</feature>
<feature type="transmembrane region" description="Helical" evidence="6">
    <location>
        <begin position="54"/>
        <end position="74"/>
    </location>
</feature>
<dbReference type="EMBL" id="KZ293758">
    <property type="protein sequence ID" value="PBK79870.1"/>
    <property type="molecule type" value="Genomic_DNA"/>
</dbReference>
<evidence type="ECO:0000256" key="4">
    <source>
        <dbReference type="ARBA" id="ARBA00023136"/>
    </source>
</evidence>
<feature type="transmembrane region" description="Helical" evidence="6">
    <location>
        <begin position="349"/>
        <end position="368"/>
    </location>
</feature>
<dbReference type="OrthoDB" id="196103at2759"/>
<sequence>MTLDPFPSSIGHGTPVVDNEKGYAGSSDEGHDAPNVYQQPTGLKGLYYNPITQVAMLSLICFMGPGLFNALNGLGADDSNVNTALYSTSFNNMLGLKVTLLIGSMGYSLYIGSYLAINIHSDAGGFVVAAGAILGMCACLLWTAQGSLMVVYPTQTQKGKFTGILWSIFNLGGVVGTSVAAGRNWKSTANAVDNGAYVRLFVMLKIDPMIILLFPASFASNWFYTCNFNGAIFNIRVRGLNNVCYWFSQIIGSVLIGLLDRKSISRRIRAYTGWTVLFLMVFVVHIWGYFYQKQYTRESIAPETEKMDIYDHGYAGRVWFYIFCGILDAIWQTTAHWLMGAMSNDPSKLAFFAGFYKSIQSAGAAGIWRADAVKIPYMNMFISEWALLVGGLVFALPMVILRIKNHSDLDDETIARMDDKGHIRPTEAVAAEIKATQASL</sequence>
<evidence type="ECO:0000313" key="8">
    <source>
        <dbReference type="Proteomes" id="UP000217790"/>
    </source>
</evidence>
<evidence type="ECO:0008006" key="9">
    <source>
        <dbReference type="Google" id="ProtNLM"/>
    </source>
</evidence>
<evidence type="ECO:0000313" key="7">
    <source>
        <dbReference type="EMBL" id="PBK79870.1"/>
    </source>
</evidence>
<dbReference type="AlphaFoldDB" id="A0A2H3CDC3"/>
<feature type="transmembrane region" description="Helical" evidence="6">
    <location>
        <begin position="271"/>
        <end position="290"/>
    </location>
</feature>
<dbReference type="InParanoid" id="A0A2H3CDC3"/>
<feature type="transmembrane region" description="Helical" evidence="6">
    <location>
        <begin position="124"/>
        <end position="144"/>
    </location>
</feature>
<dbReference type="Proteomes" id="UP000217790">
    <property type="component" value="Unassembled WGS sequence"/>
</dbReference>
<dbReference type="InterPro" id="IPR051617">
    <property type="entry name" value="UNC-93-like_regulator"/>
</dbReference>
<accession>A0A2H3CDC3</accession>
<organism evidence="7 8">
    <name type="scientific">Armillaria gallica</name>
    <name type="common">Bulbous honey fungus</name>
    <name type="synonym">Armillaria bulbosa</name>
    <dbReference type="NCBI Taxonomy" id="47427"/>
    <lineage>
        <taxon>Eukaryota</taxon>
        <taxon>Fungi</taxon>
        <taxon>Dikarya</taxon>
        <taxon>Basidiomycota</taxon>
        <taxon>Agaricomycotina</taxon>
        <taxon>Agaricomycetes</taxon>
        <taxon>Agaricomycetidae</taxon>
        <taxon>Agaricales</taxon>
        <taxon>Marasmiineae</taxon>
        <taxon>Physalacriaceae</taxon>
        <taxon>Armillaria</taxon>
    </lineage>
</organism>
<dbReference type="InterPro" id="IPR010291">
    <property type="entry name" value="Ion_channel_UNC-93"/>
</dbReference>
<feature type="transmembrane region" description="Helical" evidence="6">
    <location>
        <begin position="380"/>
        <end position="401"/>
    </location>
</feature>
<dbReference type="SUPFAM" id="SSF103473">
    <property type="entry name" value="MFS general substrate transporter"/>
    <property type="match status" value="1"/>
</dbReference>
<evidence type="ECO:0000256" key="2">
    <source>
        <dbReference type="ARBA" id="ARBA00022692"/>
    </source>
</evidence>
<evidence type="ECO:0000256" key="5">
    <source>
        <dbReference type="SAM" id="MobiDB-lite"/>
    </source>
</evidence>
<feature type="transmembrane region" description="Helical" evidence="6">
    <location>
        <begin position="164"/>
        <end position="185"/>
    </location>
</feature>
<dbReference type="PANTHER" id="PTHR23294:SF59">
    <property type="entry name" value="UNC93-LIKE PROTEIN C922.05C"/>
    <property type="match status" value="1"/>
</dbReference>
<dbReference type="FunCoup" id="A0A2H3CDC3">
    <property type="interactions" value="2"/>
</dbReference>
<dbReference type="OMA" id="GMCACLL"/>
<reference evidence="8" key="1">
    <citation type="journal article" date="2017" name="Nat. Ecol. Evol.">
        <title>Genome expansion and lineage-specific genetic innovations in the forest pathogenic fungi Armillaria.</title>
        <authorList>
            <person name="Sipos G."/>
            <person name="Prasanna A.N."/>
            <person name="Walter M.C."/>
            <person name="O'Connor E."/>
            <person name="Balint B."/>
            <person name="Krizsan K."/>
            <person name="Kiss B."/>
            <person name="Hess J."/>
            <person name="Varga T."/>
            <person name="Slot J."/>
            <person name="Riley R."/>
            <person name="Boka B."/>
            <person name="Rigling D."/>
            <person name="Barry K."/>
            <person name="Lee J."/>
            <person name="Mihaltcheva S."/>
            <person name="LaButti K."/>
            <person name="Lipzen A."/>
            <person name="Waldron R."/>
            <person name="Moloney N.M."/>
            <person name="Sperisen C."/>
            <person name="Kredics L."/>
            <person name="Vagvoelgyi C."/>
            <person name="Patrignani A."/>
            <person name="Fitzpatrick D."/>
            <person name="Nagy I."/>
            <person name="Doyle S."/>
            <person name="Anderson J.B."/>
            <person name="Grigoriev I.V."/>
            <person name="Gueldener U."/>
            <person name="Muensterkoetter M."/>
            <person name="Nagy L.G."/>
        </authorList>
    </citation>
    <scope>NUCLEOTIDE SEQUENCE [LARGE SCALE GENOMIC DNA]</scope>
    <source>
        <strain evidence="8">Ar21-2</strain>
    </source>
</reference>
<name>A0A2H3CDC3_ARMGA</name>